<gene>
    <name evidence="9" type="ORF">IDF66_17715</name>
</gene>
<evidence type="ECO:0000256" key="5">
    <source>
        <dbReference type="ARBA" id="ARBA00023136"/>
    </source>
</evidence>
<feature type="transmembrane region" description="Helical" evidence="7">
    <location>
        <begin position="172"/>
        <end position="192"/>
    </location>
</feature>
<reference evidence="9 10" key="1">
    <citation type="submission" date="2020-09" db="EMBL/GenBank/DDBJ databases">
        <title>Novel species in genus Gordonia.</title>
        <authorList>
            <person name="Zhang G."/>
        </authorList>
    </citation>
    <scope>NUCLEOTIDE SEQUENCE [LARGE SCALE GENOMIC DNA]</scope>
    <source>
        <strain evidence="9 10">ON-33</strain>
    </source>
</reference>
<keyword evidence="10" id="KW-1185">Reference proteome</keyword>
<feature type="domain" description="SSD" evidence="8">
    <location>
        <begin position="207"/>
        <end position="321"/>
    </location>
</feature>
<dbReference type="EMBL" id="JACWMS010000003">
    <property type="protein sequence ID" value="MBD1321428.1"/>
    <property type="molecule type" value="Genomic_DNA"/>
</dbReference>
<name>A0ABR7WF64_9ACTN</name>
<feature type="region of interest" description="Disordered" evidence="6">
    <location>
        <begin position="700"/>
        <end position="720"/>
    </location>
</feature>
<evidence type="ECO:0000256" key="2">
    <source>
        <dbReference type="ARBA" id="ARBA00022475"/>
    </source>
</evidence>
<feature type="transmembrane region" description="Helical" evidence="7">
    <location>
        <begin position="271"/>
        <end position="290"/>
    </location>
</feature>
<dbReference type="InterPro" id="IPR050545">
    <property type="entry name" value="Mycobact_MmpL"/>
</dbReference>
<dbReference type="Pfam" id="PF03176">
    <property type="entry name" value="MMPL"/>
    <property type="match status" value="2"/>
</dbReference>
<evidence type="ECO:0000313" key="9">
    <source>
        <dbReference type="EMBL" id="MBD1321428.1"/>
    </source>
</evidence>
<feature type="transmembrane region" description="Helical" evidence="7">
    <location>
        <begin position="644"/>
        <end position="668"/>
    </location>
</feature>
<protein>
    <submittedName>
        <fullName evidence="9">MMPL family transporter</fullName>
    </submittedName>
</protein>
<keyword evidence="5 7" id="KW-0472">Membrane</keyword>
<evidence type="ECO:0000256" key="4">
    <source>
        <dbReference type="ARBA" id="ARBA00022989"/>
    </source>
</evidence>
<keyword evidence="2" id="KW-1003">Cell membrane</keyword>
<dbReference type="RefSeq" id="WP_190267951.1">
    <property type="nucleotide sequence ID" value="NZ_BAABAD010000005.1"/>
</dbReference>
<dbReference type="InterPro" id="IPR004869">
    <property type="entry name" value="MMPL_dom"/>
</dbReference>
<comment type="subcellular location">
    <subcellularLocation>
        <location evidence="1">Cell membrane</location>
        <topology evidence="1">Multi-pass membrane protein</topology>
    </subcellularLocation>
</comment>
<evidence type="ECO:0000256" key="3">
    <source>
        <dbReference type="ARBA" id="ARBA00022692"/>
    </source>
</evidence>
<feature type="transmembrane region" description="Helical" evidence="7">
    <location>
        <begin position="225"/>
        <end position="243"/>
    </location>
</feature>
<dbReference type="PANTHER" id="PTHR33406:SF13">
    <property type="entry name" value="MEMBRANE PROTEIN YDFJ"/>
    <property type="match status" value="1"/>
</dbReference>
<feature type="transmembrane region" description="Helical" evidence="7">
    <location>
        <begin position="20"/>
        <end position="38"/>
    </location>
</feature>
<dbReference type="SUPFAM" id="SSF82866">
    <property type="entry name" value="Multidrug efflux transporter AcrB transmembrane domain"/>
    <property type="match status" value="2"/>
</dbReference>
<feature type="compositionally biased region" description="Basic and acidic residues" evidence="6">
    <location>
        <begin position="707"/>
        <end position="720"/>
    </location>
</feature>
<evidence type="ECO:0000256" key="1">
    <source>
        <dbReference type="ARBA" id="ARBA00004651"/>
    </source>
</evidence>
<dbReference type="Gene3D" id="1.20.1640.10">
    <property type="entry name" value="Multidrug efflux transporter AcrB transmembrane domain"/>
    <property type="match status" value="2"/>
</dbReference>
<feature type="transmembrane region" description="Helical" evidence="7">
    <location>
        <begin position="361"/>
        <end position="380"/>
    </location>
</feature>
<evidence type="ECO:0000256" key="7">
    <source>
        <dbReference type="SAM" id="Phobius"/>
    </source>
</evidence>
<feature type="transmembrane region" description="Helical" evidence="7">
    <location>
        <begin position="571"/>
        <end position="591"/>
    </location>
</feature>
<feature type="transmembrane region" description="Helical" evidence="7">
    <location>
        <begin position="296"/>
        <end position="323"/>
    </location>
</feature>
<keyword evidence="4 7" id="KW-1133">Transmembrane helix</keyword>
<dbReference type="PROSITE" id="PS50156">
    <property type="entry name" value="SSD"/>
    <property type="match status" value="1"/>
</dbReference>
<evidence type="ECO:0000313" key="10">
    <source>
        <dbReference type="Proteomes" id="UP000602395"/>
    </source>
</evidence>
<evidence type="ECO:0000256" key="6">
    <source>
        <dbReference type="SAM" id="MobiDB-lite"/>
    </source>
</evidence>
<dbReference type="PANTHER" id="PTHR33406">
    <property type="entry name" value="MEMBRANE PROTEIN MJ1562-RELATED"/>
    <property type="match status" value="1"/>
</dbReference>
<feature type="transmembrane region" description="Helical" evidence="7">
    <location>
        <begin position="620"/>
        <end position="638"/>
    </location>
</feature>
<sequence length="720" mass="75133">MKTTLLYRIGHANAAHPIRALIGFVAALGILLAASATLGGDTQEDWDVTGTPSQVGIDLLREHVPGAGNAFARIVVHSGDGTVPASEIDRLRDRLGETDHVATVSDARYSADRDTAVVTVGYDVPVTDRSIMGNADGLEKAVAPTIGDGLQVEMNGSVPETAAAPIKGHAEIIGITLALLIMVFAFGSVVAAGLPIVTAIAGLVAGSAGVMLLAGVMNVSPTAPMVASMVGLGVGIDYALLVVSRHVEFLRRGHDPVEAAARSVATAGRSATFAATTVLVSLMGLRLAGLPTYSSFGFATAIAVVAMLAATLVVVPALCRLAGRRIVPRKARRTLPATADGVARRMPLTARWAGRVGQRPVVAILLALIVLVTLAAPAAAMRTWPSDSGAQSTELTTRRAHDLLAAEFGPGTNAEVVVVAPSAETDRDQLRSALRDIARVPGVTAVAPVTESPDGAIEIAPITIGADPAAAATGDVLSGIRDRLPDGAILTGETPYYDDISHMLQRRLWLVIGFVVVASVILLTVLFRSVVVPVKAAAMNLLSVAAAYGVITAVFQWGWGLSLLGVDNPVAVSSWVPILVFAILFGLSMDYEVFLLSRIREDWLATGDARASVISGLAKTGRVITTAAAIMVAVFLSFATETDIVMKMLGLGMAVAVFLDATLVRMVLVPATMSLLGRVNWWLPAWLDRILPQVGLEPDLEAGSTEEPTRARRDAHMTPV</sequence>
<feature type="transmembrane region" description="Helical" evidence="7">
    <location>
        <begin position="508"/>
        <end position="527"/>
    </location>
</feature>
<feature type="transmembrane region" description="Helical" evidence="7">
    <location>
        <begin position="199"/>
        <end position="219"/>
    </location>
</feature>
<evidence type="ECO:0000259" key="8">
    <source>
        <dbReference type="PROSITE" id="PS50156"/>
    </source>
</evidence>
<dbReference type="InterPro" id="IPR000731">
    <property type="entry name" value="SSD"/>
</dbReference>
<feature type="transmembrane region" description="Helical" evidence="7">
    <location>
        <begin position="539"/>
        <end position="559"/>
    </location>
</feature>
<comment type="caution">
    <text evidence="9">The sequence shown here is derived from an EMBL/GenBank/DDBJ whole genome shotgun (WGS) entry which is preliminary data.</text>
</comment>
<keyword evidence="3 7" id="KW-0812">Transmembrane</keyword>
<dbReference type="Proteomes" id="UP000602395">
    <property type="component" value="Unassembled WGS sequence"/>
</dbReference>
<organism evidence="9 10">
    <name type="scientific">Gordonia hankookensis</name>
    <dbReference type="NCBI Taxonomy" id="589403"/>
    <lineage>
        <taxon>Bacteria</taxon>
        <taxon>Bacillati</taxon>
        <taxon>Actinomycetota</taxon>
        <taxon>Actinomycetes</taxon>
        <taxon>Mycobacteriales</taxon>
        <taxon>Gordoniaceae</taxon>
        <taxon>Gordonia</taxon>
    </lineage>
</organism>
<accession>A0ABR7WF64</accession>
<proteinExistence type="predicted"/>